<keyword evidence="2" id="KW-1185">Reference proteome</keyword>
<dbReference type="Proteomes" id="UP001180020">
    <property type="component" value="Unassembled WGS sequence"/>
</dbReference>
<proteinExistence type="predicted"/>
<evidence type="ECO:0000313" key="2">
    <source>
        <dbReference type="Proteomes" id="UP001180020"/>
    </source>
</evidence>
<sequence>MRAAAGSRLWEVLTGSKSLWVAWIKRDISLSKEYGSVAHLINAGSWTKPDWWHEKWFSIWADITEQECGGCGDDCIFGHTLSQALSPLPQPGILYAKKMISRIGAPGFGRSFNR</sequence>
<comment type="caution">
    <text evidence="1">The sequence shown here is derived from an EMBL/GenBank/DDBJ whole genome shotgun (WGS) entry which is preliminary data.</text>
</comment>
<reference evidence="1" key="2">
    <citation type="submission" date="2023-06" db="EMBL/GenBank/DDBJ databases">
        <authorList>
            <person name="Ma L."/>
            <person name="Liu K.-W."/>
            <person name="Li Z."/>
            <person name="Hsiao Y.-Y."/>
            <person name="Qi Y."/>
            <person name="Fu T."/>
            <person name="Tang G."/>
            <person name="Zhang D."/>
            <person name="Sun W.-H."/>
            <person name="Liu D.-K."/>
            <person name="Li Y."/>
            <person name="Chen G.-Z."/>
            <person name="Liu X.-D."/>
            <person name="Liao X.-Y."/>
            <person name="Jiang Y.-T."/>
            <person name="Yu X."/>
            <person name="Hao Y."/>
            <person name="Huang J."/>
            <person name="Zhao X.-W."/>
            <person name="Ke S."/>
            <person name="Chen Y.-Y."/>
            <person name="Wu W.-L."/>
            <person name="Hsu J.-L."/>
            <person name="Lin Y.-F."/>
            <person name="Huang M.-D."/>
            <person name="Li C.-Y."/>
            <person name="Huang L."/>
            <person name="Wang Z.-W."/>
            <person name="Zhao X."/>
            <person name="Zhong W.-Y."/>
            <person name="Peng D.-H."/>
            <person name="Ahmad S."/>
            <person name="Lan S."/>
            <person name="Zhang J.-S."/>
            <person name="Tsai W.-C."/>
            <person name="Van De Peer Y."/>
            <person name="Liu Z.-J."/>
        </authorList>
    </citation>
    <scope>NUCLEOTIDE SEQUENCE</scope>
    <source>
        <strain evidence="1">CP</strain>
        <tissue evidence="1">Leaves</tissue>
    </source>
</reference>
<dbReference type="EMBL" id="JAUJYO010000018">
    <property type="protein sequence ID" value="KAK1290521.1"/>
    <property type="molecule type" value="Genomic_DNA"/>
</dbReference>
<dbReference type="AlphaFoldDB" id="A0AAV9CPT3"/>
<organism evidence="1 2">
    <name type="scientific">Acorus calamus</name>
    <name type="common">Sweet flag</name>
    <dbReference type="NCBI Taxonomy" id="4465"/>
    <lineage>
        <taxon>Eukaryota</taxon>
        <taxon>Viridiplantae</taxon>
        <taxon>Streptophyta</taxon>
        <taxon>Embryophyta</taxon>
        <taxon>Tracheophyta</taxon>
        <taxon>Spermatophyta</taxon>
        <taxon>Magnoliopsida</taxon>
        <taxon>Liliopsida</taxon>
        <taxon>Acoraceae</taxon>
        <taxon>Acorus</taxon>
    </lineage>
</organism>
<reference evidence="1" key="1">
    <citation type="journal article" date="2023" name="Nat. Commun.">
        <title>Diploid and tetraploid genomes of Acorus and the evolution of monocots.</title>
        <authorList>
            <person name="Ma L."/>
            <person name="Liu K.W."/>
            <person name="Li Z."/>
            <person name="Hsiao Y.Y."/>
            <person name="Qi Y."/>
            <person name="Fu T."/>
            <person name="Tang G.D."/>
            <person name="Zhang D."/>
            <person name="Sun W.H."/>
            <person name="Liu D.K."/>
            <person name="Li Y."/>
            <person name="Chen G.Z."/>
            <person name="Liu X.D."/>
            <person name="Liao X.Y."/>
            <person name="Jiang Y.T."/>
            <person name="Yu X."/>
            <person name="Hao Y."/>
            <person name="Huang J."/>
            <person name="Zhao X.W."/>
            <person name="Ke S."/>
            <person name="Chen Y.Y."/>
            <person name="Wu W.L."/>
            <person name="Hsu J.L."/>
            <person name="Lin Y.F."/>
            <person name="Huang M.D."/>
            <person name="Li C.Y."/>
            <person name="Huang L."/>
            <person name="Wang Z.W."/>
            <person name="Zhao X."/>
            <person name="Zhong W.Y."/>
            <person name="Peng D.H."/>
            <person name="Ahmad S."/>
            <person name="Lan S."/>
            <person name="Zhang J.S."/>
            <person name="Tsai W.C."/>
            <person name="Van de Peer Y."/>
            <person name="Liu Z.J."/>
        </authorList>
    </citation>
    <scope>NUCLEOTIDE SEQUENCE</scope>
    <source>
        <strain evidence="1">CP</strain>
    </source>
</reference>
<accession>A0AAV9CPT3</accession>
<evidence type="ECO:0000313" key="1">
    <source>
        <dbReference type="EMBL" id="KAK1290521.1"/>
    </source>
</evidence>
<name>A0AAV9CPT3_ACOCL</name>
<gene>
    <name evidence="1" type="ORF">QJS10_CPB18g00712</name>
</gene>
<protein>
    <submittedName>
        <fullName evidence="1">Uncharacterized protein</fullName>
    </submittedName>
</protein>